<accession>A0A9P7YNR4</accession>
<evidence type="ECO:0000256" key="1">
    <source>
        <dbReference type="SAM" id="SignalP"/>
    </source>
</evidence>
<comment type="caution">
    <text evidence="2">The sequence shown here is derived from an EMBL/GenBank/DDBJ whole genome shotgun (WGS) entry which is preliminary data.</text>
</comment>
<proteinExistence type="predicted"/>
<sequence length="204" mass="21864">MHSQYFTATFLFALNLPLFSFAAPSYNPKHILSGRDISQARIQVVKAITDFSADIAAVTSGLNAIRETNDPQQLEDLVFAVFNAEKDEDIHREIFAKVALQFGKPEVKEVARVANLTIVTNVVGPKAPTLGSDSFFGRLERLNSTVALANGGGDDGMLAQKIAANRNQFILPNIAKLMDAALAATGQGALTPEQRSFTVGSNAA</sequence>
<keyword evidence="3" id="KW-1185">Reference proteome</keyword>
<feature type="signal peptide" evidence="1">
    <location>
        <begin position="1"/>
        <end position="22"/>
    </location>
</feature>
<reference evidence="2" key="1">
    <citation type="journal article" date="2021" name="IMA Fungus">
        <title>Genomic characterization of three marine fungi, including Emericellopsis atlantica sp. nov. with signatures of a generalist lifestyle and marine biomass degradation.</title>
        <authorList>
            <person name="Hagestad O.C."/>
            <person name="Hou L."/>
            <person name="Andersen J.H."/>
            <person name="Hansen E.H."/>
            <person name="Altermark B."/>
            <person name="Li C."/>
            <person name="Kuhnert E."/>
            <person name="Cox R.J."/>
            <person name="Crous P.W."/>
            <person name="Spatafora J.W."/>
            <person name="Lail K."/>
            <person name="Amirebrahimi M."/>
            <person name="Lipzen A."/>
            <person name="Pangilinan J."/>
            <person name="Andreopoulos W."/>
            <person name="Hayes R.D."/>
            <person name="Ng V."/>
            <person name="Grigoriev I.V."/>
            <person name="Jackson S.A."/>
            <person name="Sutton T.D.S."/>
            <person name="Dobson A.D.W."/>
            <person name="Rama T."/>
        </authorList>
    </citation>
    <scope>NUCLEOTIDE SEQUENCE</scope>
    <source>
        <strain evidence="2">TRa018bII</strain>
    </source>
</reference>
<organism evidence="2 3">
    <name type="scientific">Amylocarpus encephaloides</name>
    <dbReference type="NCBI Taxonomy" id="45428"/>
    <lineage>
        <taxon>Eukaryota</taxon>
        <taxon>Fungi</taxon>
        <taxon>Dikarya</taxon>
        <taxon>Ascomycota</taxon>
        <taxon>Pezizomycotina</taxon>
        <taxon>Leotiomycetes</taxon>
        <taxon>Helotiales</taxon>
        <taxon>Helotiales incertae sedis</taxon>
        <taxon>Amylocarpus</taxon>
    </lineage>
</organism>
<dbReference type="EMBL" id="MU251396">
    <property type="protein sequence ID" value="KAG9236961.1"/>
    <property type="molecule type" value="Genomic_DNA"/>
</dbReference>
<name>A0A9P7YNR4_9HELO</name>
<keyword evidence="1" id="KW-0732">Signal</keyword>
<evidence type="ECO:0000313" key="3">
    <source>
        <dbReference type="Proteomes" id="UP000824998"/>
    </source>
</evidence>
<evidence type="ECO:0000313" key="2">
    <source>
        <dbReference type="EMBL" id="KAG9236961.1"/>
    </source>
</evidence>
<protein>
    <submittedName>
        <fullName evidence="2">Uncharacterized protein</fullName>
    </submittedName>
</protein>
<feature type="chain" id="PRO_5040336793" evidence="1">
    <location>
        <begin position="23"/>
        <end position="204"/>
    </location>
</feature>
<dbReference type="Proteomes" id="UP000824998">
    <property type="component" value="Unassembled WGS sequence"/>
</dbReference>
<dbReference type="OrthoDB" id="2118427at2759"/>
<dbReference type="AlphaFoldDB" id="A0A9P7YNR4"/>
<gene>
    <name evidence="2" type="ORF">BJ875DRAFT_438932</name>
</gene>